<accession>A0AAD5VPP7</accession>
<dbReference type="AlphaFoldDB" id="A0AAD5VPP7"/>
<keyword evidence="2" id="KW-1185">Reference proteome</keyword>
<dbReference type="EMBL" id="JANIEX010000565">
    <property type="protein sequence ID" value="KAJ3565508.1"/>
    <property type="molecule type" value="Genomic_DNA"/>
</dbReference>
<organism evidence="1 2">
    <name type="scientific">Leucocoprinus birnbaumii</name>
    <dbReference type="NCBI Taxonomy" id="56174"/>
    <lineage>
        <taxon>Eukaryota</taxon>
        <taxon>Fungi</taxon>
        <taxon>Dikarya</taxon>
        <taxon>Basidiomycota</taxon>
        <taxon>Agaricomycotina</taxon>
        <taxon>Agaricomycetes</taxon>
        <taxon>Agaricomycetidae</taxon>
        <taxon>Agaricales</taxon>
        <taxon>Agaricineae</taxon>
        <taxon>Agaricaceae</taxon>
        <taxon>Leucocoprinus</taxon>
    </lineage>
</organism>
<evidence type="ECO:0000313" key="1">
    <source>
        <dbReference type="EMBL" id="KAJ3565508.1"/>
    </source>
</evidence>
<name>A0AAD5VPP7_9AGAR</name>
<reference evidence="1" key="1">
    <citation type="submission" date="2022-07" db="EMBL/GenBank/DDBJ databases">
        <title>Genome Sequence of Leucocoprinus birnbaumii.</title>
        <authorList>
            <person name="Buettner E."/>
        </authorList>
    </citation>
    <scope>NUCLEOTIDE SEQUENCE</scope>
    <source>
        <strain evidence="1">VT141</strain>
    </source>
</reference>
<sequence>MDSSQYKPSALLAASGCEGQWDSILRNFVTTSESYPSSMSILDTLAPTQLPVQDLAPLPTPPNPSPLPAPELCEGSAQLDETMISVSTVFNPYAYSTEPDLIFVSSDTVLFYVHFRVLKRTPDGPPAFHKFLKGHSFNSDSDPPASLLPTALEGSTAGSLDRLIAVPDESSVLNVILHLLYGTSPAQHSPTIEILETAVDRMPFYGIKPKDCIVPHSPLYDLLLSLAPLSPLRLYALAGHHDLHELASASSSHLLYYPLVELPREMSRRMGTDYLHDLVHLHMVRFNAMKEILLSPPKHHVPTKHCDFEEQKKLTRAWALVASYLAWDARADLSIHSMQGAFQPLTKNIVCESCVESLQSRLKDAISRTDNLVIRCFRGGIATSCLLAVLFVALYALVGQPLQDGNNITIKTLAVDGTPISDPTIQGLNQFWVFVHFPRMEPYLQRVHPDVITRTLNVSWVANLDSDVTDYTLHSASCTTPEITTAVVGLSRFLVMTRCLFTDNLKYTLADFQISIDLSEVISSANQSNSTAPWKPKLYLAFTSSPSTTIRTTVPIPLLQGSNLYGVSELIIRDESSNYANALFGIPQVRGKPA</sequence>
<dbReference type="Proteomes" id="UP001213000">
    <property type="component" value="Unassembled WGS sequence"/>
</dbReference>
<proteinExistence type="predicted"/>
<protein>
    <recommendedName>
        <fullName evidence="3">BTB domain-containing protein</fullName>
    </recommendedName>
</protein>
<evidence type="ECO:0008006" key="3">
    <source>
        <dbReference type="Google" id="ProtNLM"/>
    </source>
</evidence>
<comment type="caution">
    <text evidence="1">The sequence shown here is derived from an EMBL/GenBank/DDBJ whole genome shotgun (WGS) entry which is preliminary data.</text>
</comment>
<evidence type="ECO:0000313" key="2">
    <source>
        <dbReference type="Proteomes" id="UP001213000"/>
    </source>
</evidence>
<gene>
    <name evidence="1" type="ORF">NP233_g7585</name>
</gene>